<gene>
    <name evidence="15" type="ORF">Q7C36_016746</name>
</gene>
<reference evidence="15" key="1">
    <citation type="submission" date="2023-08" db="EMBL/GenBank/DDBJ databases">
        <title>Pelteobagrus vachellii genome.</title>
        <authorList>
            <person name="Liu H."/>
        </authorList>
    </citation>
    <scope>NUCLEOTIDE SEQUENCE</scope>
    <source>
        <strain evidence="15">PRFRI_2022a</strain>
        <tissue evidence="15">Muscle</tissue>
    </source>
</reference>
<keyword evidence="2" id="KW-1003">Cell membrane</keyword>
<dbReference type="InterPro" id="IPR000725">
    <property type="entry name" value="Olfact_rcpt"/>
</dbReference>
<keyword evidence="4 13" id="KW-0812">Transmembrane</keyword>
<keyword evidence="3" id="KW-0716">Sensory transduction</keyword>
<keyword evidence="16" id="KW-1185">Reference proteome</keyword>
<accession>A0AA88M6H2</accession>
<dbReference type="SUPFAM" id="SSF81321">
    <property type="entry name" value="Family A G protein-coupled receptor-like"/>
    <property type="match status" value="1"/>
</dbReference>
<keyword evidence="8 13" id="KW-0472">Membrane</keyword>
<protein>
    <recommendedName>
        <fullName evidence="14">G-protein coupled receptors family 1 profile domain-containing protein</fullName>
    </recommendedName>
</protein>
<dbReference type="PANTHER" id="PTHR26451:SF881">
    <property type="entry name" value="ODORANT RECEPTOR-RELATED"/>
    <property type="match status" value="1"/>
</dbReference>
<feature type="transmembrane region" description="Helical" evidence="13">
    <location>
        <begin position="276"/>
        <end position="295"/>
    </location>
</feature>
<keyword evidence="11" id="KW-0325">Glycoprotein</keyword>
<dbReference type="PRINTS" id="PR00245">
    <property type="entry name" value="OLFACTORYR"/>
</dbReference>
<evidence type="ECO:0000256" key="4">
    <source>
        <dbReference type="ARBA" id="ARBA00022692"/>
    </source>
</evidence>
<dbReference type="EMBL" id="JAVHJS010000017">
    <property type="protein sequence ID" value="KAK2831660.1"/>
    <property type="molecule type" value="Genomic_DNA"/>
</dbReference>
<evidence type="ECO:0000256" key="10">
    <source>
        <dbReference type="ARBA" id="ARBA00023170"/>
    </source>
</evidence>
<dbReference type="Pfam" id="PF13853">
    <property type="entry name" value="7tm_4"/>
    <property type="match status" value="1"/>
</dbReference>
<comment type="subcellular location">
    <subcellularLocation>
        <location evidence="1">Cell membrane</location>
        <topology evidence="1">Multi-pass membrane protein</topology>
    </subcellularLocation>
</comment>
<dbReference type="PANTHER" id="PTHR26451">
    <property type="entry name" value="G_PROTEIN_RECEP_F1_2 DOMAIN-CONTAINING PROTEIN"/>
    <property type="match status" value="1"/>
</dbReference>
<keyword evidence="5" id="KW-0552">Olfaction</keyword>
<evidence type="ECO:0000256" key="7">
    <source>
        <dbReference type="ARBA" id="ARBA00023040"/>
    </source>
</evidence>
<evidence type="ECO:0000256" key="8">
    <source>
        <dbReference type="ARBA" id="ARBA00023136"/>
    </source>
</evidence>
<name>A0AA88M6H2_TACVA</name>
<keyword evidence="7" id="KW-0297">G-protein coupled receptor</keyword>
<evidence type="ECO:0000259" key="14">
    <source>
        <dbReference type="PROSITE" id="PS50262"/>
    </source>
</evidence>
<evidence type="ECO:0000256" key="11">
    <source>
        <dbReference type="ARBA" id="ARBA00023180"/>
    </source>
</evidence>
<dbReference type="InterPro" id="IPR000276">
    <property type="entry name" value="GPCR_Rhodpsn"/>
</dbReference>
<feature type="transmembrane region" description="Helical" evidence="13">
    <location>
        <begin position="95"/>
        <end position="120"/>
    </location>
</feature>
<feature type="transmembrane region" description="Helical" evidence="13">
    <location>
        <begin position="62"/>
        <end position="83"/>
    </location>
</feature>
<feature type="domain" description="G-protein coupled receptors family 1 profile" evidence="14">
    <location>
        <begin position="43"/>
        <end position="293"/>
    </location>
</feature>
<dbReference type="Proteomes" id="UP001187315">
    <property type="component" value="Unassembled WGS sequence"/>
</dbReference>
<dbReference type="GO" id="GO:0005886">
    <property type="term" value="C:plasma membrane"/>
    <property type="evidence" value="ECO:0007669"/>
    <property type="project" value="UniProtKB-SubCell"/>
</dbReference>
<dbReference type="GO" id="GO:0005549">
    <property type="term" value="F:odorant binding"/>
    <property type="evidence" value="ECO:0007669"/>
    <property type="project" value="TreeGrafter"/>
</dbReference>
<dbReference type="Gene3D" id="1.20.1070.10">
    <property type="entry name" value="Rhodopsin 7-helix transmembrane proteins"/>
    <property type="match status" value="1"/>
</dbReference>
<dbReference type="AlphaFoldDB" id="A0AA88M6H2"/>
<sequence>MELQTWNNTFSFTLQIAKFDVSPEAVHFVFLAGCLIYIFAVCCNVTILALIVTQQSLHKQMFYILFSLPLTDLIGITCALPRVLVDIVAQTNVVYYPTCVLQAFLLHMYGGSVLFILAAMSFDRYIAICKPLRYNSIMNHYTVCGVITAAWGLDFVLIFVMFSLQARFPKCKAFIMNVFCDNSSLLQLSCDGDFTVNNIYGLGITGLMQVISVSIQVFSYVQILKACIYHTQPDARLKALNTCLGQLSAFIMFEIASTTAILSYRFQNVHPNARKIFGMLTFTVLPIVNPILYGVKTKDIRKAFFVVLKKQKVMFT</sequence>
<dbReference type="GO" id="GO:0004930">
    <property type="term" value="F:G protein-coupled receptor activity"/>
    <property type="evidence" value="ECO:0007669"/>
    <property type="project" value="UniProtKB-KW"/>
</dbReference>
<dbReference type="PROSITE" id="PS50262">
    <property type="entry name" value="G_PROTEIN_RECEP_F1_2"/>
    <property type="match status" value="1"/>
</dbReference>
<keyword evidence="10" id="KW-0675">Receptor</keyword>
<dbReference type="PRINTS" id="PR00237">
    <property type="entry name" value="GPCRRHODOPSN"/>
</dbReference>
<proteinExistence type="predicted"/>
<feature type="transmembrane region" description="Helical" evidence="13">
    <location>
        <begin position="28"/>
        <end position="50"/>
    </location>
</feature>
<organism evidence="15 16">
    <name type="scientific">Tachysurus vachellii</name>
    <name type="common">Darkbarbel catfish</name>
    <name type="synonym">Pelteobagrus vachellii</name>
    <dbReference type="NCBI Taxonomy" id="175792"/>
    <lineage>
        <taxon>Eukaryota</taxon>
        <taxon>Metazoa</taxon>
        <taxon>Chordata</taxon>
        <taxon>Craniata</taxon>
        <taxon>Vertebrata</taxon>
        <taxon>Euteleostomi</taxon>
        <taxon>Actinopterygii</taxon>
        <taxon>Neopterygii</taxon>
        <taxon>Teleostei</taxon>
        <taxon>Ostariophysi</taxon>
        <taxon>Siluriformes</taxon>
        <taxon>Bagridae</taxon>
        <taxon>Tachysurus</taxon>
    </lineage>
</organism>
<evidence type="ECO:0000256" key="9">
    <source>
        <dbReference type="ARBA" id="ARBA00023157"/>
    </source>
</evidence>
<dbReference type="FunFam" id="1.20.1070.10:FF:000024">
    <property type="entry name" value="Olfactory receptor"/>
    <property type="match status" value="1"/>
</dbReference>
<keyword evidence="6 13" id="KW-1133">Transmembrane helix</keyword>
<dbReference type="GO" id="GO:0004984">
    <property type="term" value="F:olfactory receptor activity"/>
    <property type="evidence" value="ECO:0007669"/>
    <property type="project" value="InterPro"/>
</dbReference>
<keyword evidence="12" id="KW-0807">Transducer</keyword>
<feature type="transmembrane region" description="Helical" evidence="13">
    <location>
        <begin position="242"/>
        <end position="264"/>
    </location>
</feature>
<evidence type="ECO:0000256" key="2">
    <source>
        <dbReference type="ARBA" id="ARBA00022475"/>
    </source>
</evidence>
<feature type="transmembrane region" description="Helical" evidence="13">
    <location>
        <begin position="141"/>
        <end position="164"/>
    </location>
</feature>
<comment type="caution">
    <text evidence="15">The sequence shown here is derived from an EMBL/GenBank/DDBJ whole genome shotgun (WGS) entry which is preliminary data.</text>
</comment>
<dbReference type="InterPro" id="IPR017452">
    <property type="entry name" value="GPCR_Rhodpsn_7TM"/>
</dbReference>
<keyword evidence="9" id="KW-1015">Disulfide bond</keyword>
<evidence type="ECO:0000313" key="16">
    <source>
        <dbReference type="Proteomes" id="UP001187315"/>
    </source>
</evidence>
<evidence type="ECO:0000256" key="6">
    <source>
        <dbReference type="ARBA" id="ARBA00022989"/>
    </source>
</evidence>
<dbReference type="InterPro" id="IPR052921">
    <property type="entry name" value="GPCR1_Superfamily_Member"/>
</dbReference>
<evidence type="ECO:0000256" key="12">
    <source>
        <dbReference type="ARBA" id="ARBA00023224"/>
    </source>
</evidence>
<evidence type="ECO:0000256" key="1">
    <source>
        <dbReference type="ARBA" id="ARBA00004651"/>
    </source>
</evidence>
<feature type="transmembrane region" description="Helical" evidence="13">
    <location>
        <begin position="199"/>
        <end position="221"/>
    </location>
</feature>
<evidence type="ECO:0000256" key="5">
    <source>
        <dbReference type="ARBA" id="ARBA00022725"/>
    </source>
</evidence>
<evidence type="ECO:0000256" key="3">
    <source>
        <dbReference type="ARBA" id="ARBA00022606"/>
    </source>
</evidence>
<evidence type="ECO:0000256" key="13">
    <source>
        <dbReference type="SAM" id="Phobius"/>
    </source>
</evidence>
<evidence type="ECO:0000313" key="15">
    <source>
        <dbReference type="EMBL" id="KAK2831660.1"/>
    </source>
</evidence>